<organism evidence="5 6">
    <name type="scientific">Youngiibacter multivorans</name>
    <dbReference type="NCBI Taxonomy" id="937251"/>
    <lineage>
        <taxon>Bacteria</taxon>
        <taxon>Bacillati</taxon>
        <taxon>Bacillota</taxon>
        <taxon>Clostridia</taxon>
        <taxon>Eubacteriales</taxon>
        <taxon>Clostridiaceae</taxon>
        <taxon>Youngiibacter</taxon>
    </lineage>
</organism>
<dbReference type="SUPFAM" id="SSF46785">
    <property type="entry name" value="Winged helix' DNA-binding domain"/>
    <property type="match status" value="1"/>
</dbReference>
<keyword evidence="6" id="KW-1185">Reference proteome</keyword>
<evidence type="ECO:0000256" key="2">
    <source>
        <dbReference type="ARBA" id="ARBA00023125"/>
    </source>
</evidence>
<dbReference type="EMBL" id="JAGGKC010000029">
    <property type="protein sequence ID" value="MBP1920428.1"/>
    <property type="molecule type" value="Genomic_DNA"/>
</dbReference>
<dbReference type="Pfam" id="PF00392">
    <property type="entry name" value="GntR"/>
    <property type="match status" value="1"/>
</dbReference>
<keyword evidence="2 5" id="KW-0238">DNA-binding</keyword>
<keyword evidence="1" id="KW-0805">Transcription regulation</keyword>
<dbReference type="Proteomes" id="UP001519271">
    <property type="component" value="Unassembled WGS sequence"/>
</dbReference>
<dbReference type="Gene3D" id="1.20.120.530">
    <property type="entry name" value="GntR ligand-binding domain-like"/>
    <property type="match status" value="1"/>
</dbReference>
<evidence type="ECO:0000313" key="5">
    <source>
        <dbReference type="EMBL" id="MBP1920428.1"/>
    </source>
</evidence>
<dbReference type="InterPro" id="IPR036390">
    <property type="entry name" value="WH_DNA-bd_sf"/>
</dbReference>
<sequence>MNSELSLKENIYNGILENIFNHKYRANQILNEKSLVEEFGCSKSPVREALIALCNDNVLRNIPRYGYEVVKLTMDDVKEMLQFRYFIESGILKLFYTKITPNQILKLREIDERCNLSLNRVWDHWECNTEFHLKLISFSNNDYIYDELQRCMSRLKRAYAQFYWDKWDENEVPLDTKNHSSIIDRIESRDINGIISALRKDIDDFAGMQLSVNFGD</sequence>
<evidence type="ECO:0000259" key="4">
    <source>
        <dbReference type="PROSITE" id="PS50949"/>
    </source>
</evidence>
<name>A0ABS4G780_9CLOT</name>
<proteinExistence type="predicted"/>
<dbReference type="PANTHER" id="PTHR43537:SF24">
    <property type="entry name" value="GLUCONATE OPERON TRANSCRIPTIONAL REPRESSOR"/>
    <property type="match status" value="1"/>
</dbReference>
<dbReference type="PANTHER" id="PTHR43537">
    <property type="entry name" value="TRANSCRIPTIONAL REGULATOR, GNTR FAMILY"/>
    <property type="match status" value="1"/>
</dbReference>
<dbReference type="PROSITE" id="PS50949">
    <property type="entry name" value="HTH_GNTR"/>
    <property type="match status" value="1"/>
</dbReference>
<evidence type="ECO:0000256" key="3">
    <source>
        <dbReference type="ARBA" id="ARBA00023163"/>
    </source>
</evidence>
<accession>A0ABS4G780</accession>
<protein>
    <submittedName>
        <fullName evidence="5">DNA-binding GntR family transcriptional regulator</fullName>
    </submittedName>
</protein>
<evidence type="ECO:0000256" key="1">
    <source>
        <dbReference type="ARBA" id="ARBA00023015"/>
    </source>
</evidence>
<dbReference type="SUPFAM" id="SSF48008">
    <property type="entry name" value="GntR ligand-binding domain-like"/>
    <property type="match status" value="1"/>
</dbReference>
<keyword evidence="3" id="KW-0804">Transcription</keyword>
<reference evidence="5 6" key="1">
    <citation type="submission" date="2021-03" db="EMBL/GenBank/DDBJ databases">
        <title>Genomic Encyclopedia of Type Strains, Phase IV (KMG-IV): sequencing the most valuable type-strain genomes for metagenomic binning, comparative biology and taxonomic classification.</title>
        <authorList>
            <person name="Goeker M."/>
        </authorList>
    </citation>
    <scope>NUCLEOTIDE SEQUENCE [LARGE SCALE GENOMIC DNA]</scope>
    <source>
        <strain evidence="5 6">DSM 6139</strain>
    </source>
</reference>
<dbReference type="SMART" id="SM00345">
    <property type="entry name" value="HTH_GNTR"/>
    <property type="match status" value="1"/>
</dbReference>
<gene>
    <name evidence="5" type="ORF">J2Z34_002939</name>
</gene>
<dbReference type="RefSeq" id="WP_209460599.1">
    <property type="nucleotide sequence ID" value="NZ_JAGGKC010000029.1"/>
</dbReference>
<dbReference type="InterPro" id="IPR000524">
    <property type="entry name" value="Tscrpt_reg_HTH_GntR"/>
</dbReference>
<dbReference type="Pfam" id="PF07729">
    <property type="entry name" value="FCD"/>
    <property type="match status" value="1"/>
</dbReference>
<dbReference type="InterPro" id="IPR011711">
    <property type="entry name" value="GntR_C"/>
</dbReference>
<dbReference type="InterPro" id="IPR036388">
    <property type="entry name" value="WH-like_DNA-bd_sf"/>
</dbReference>
<dbReference type="GO" id="GO:0003677">
    <property type="term" value="F:DNA binding"/>
    <property type="evidence" value="ECO:0007669"/>
    <property type="project" value="UniProtKB-KW"/>
</dbReference>
<feature type="domain" description="HTH gntR-type" evidence="4">
    <location>
        <begin position="5"/>
        <end position="72"/>
    </location>
</feature>
<dbReference type="SMART" id="SM00895">
    <property type="entry name" value="FCD"/>
    <property type="match status" value="1"/>
</dbReference>
<dbReference type="InterPro" id="IPR008920">
    <property type="entry name" value="TF_FadR/GntR_C"/>
</dbReference>
<evidence type="ECO:0000313" key="6">
    <source>
        <dbReference type="Proteomes" id="UP001519271"/>
    </source>
</evidence>
<dbReference type="Gene3D" id="1.10.10.10">
    <property type="entry name" value="Winged helix-like DNA-binding domain superfamily/Winged helix DNA-binding domain"/>
    <property type="match status" value="1"/>
</dbReference>
<comment type="caution">
    <text evidence="5">The sequence shown here is derived from an EMBL/GenBank/DDBJ whole genome shotgun (WGS) entry which is preliminary data.</text>
</comment>